<evidence type="ECO:0000256" key="5">
    <source>
        <dbReference type="ARBA" id="ARBA00023136"/>
    </source>
</evidence>
<organism evidence="8 9">
    <name type="scientific">Candidozyma duobushaemuli</name>
    <dbReference type="NCBI Taxonomy" id="1231522"/>
    <lineage>
        <taxon>Eukaryota</taxon>
        <taxon>Fungi</taxon>
        <taxon>Dikarya</taxon>
        <taxon>Ascomycota</taxon>
        <taxon>Saccharomycotina</taxon>
        <taxon>Pichiomycetes</taxon>
        <taxon>Metschnikowiaceae</taxon>
        <taxon>Candidozyma</taxon>
    </lineage>
</organism>
<evidence type="ECO:0000256" key="4">
    <source>
        <dbReference type="ARBA" id="ARBA00022989"/>
    </source>
</evidence>
<gene>
    <name evidence="8" type="ORF">CXQ87_003375</name>
</gene>
<feature type="domain" description="DUF202" evidence="7">
    <location>
        <begin position="19"/>
        <end position="105"/>
    </location>
</feature>
<dbReference type="GeneID" id="37003375"/>
<dbReference type="Proteomes" id="UP000244406">
    <property type="component" value="Unassembled WGS sequence"/>
</dbReference>
<keyword evidence="4 6" id="KW-1133">Transmembrane helix</keyword>
<dbReference type="EMBL" id="PKFP01000003">
    <property type="protein sequence ID" value="PVH15533.1"/>
    <property type="molecule type" value="Genomic_DNA"/>
</dbReference>
<comment type="subcellular location">
    <subcellularLocation>
        <location evidence="1">Cell membrane</location>
        <topology evidence="1">Multi-pass membrane protein</topology>
    </subcellularLocation>
</comment>
<evidence type="ECO:0000256" key="1">
    <source>
        <dbReference type="ARBA" id="ARBA00004651"/>
    </source>
</evidence>
<dbReference type="InterPro" id="IPR003807">
    <property type="entry name" value="DUF202"/>
</dbReference>
<dbReference type="InterPro" id="IPR052053">
    <property type="entry name" value="IM_YidH-like"/>
</dbReference>
<comment type="caution">
    <text evidence="8">The sequence shown here is derived from an EMBL/GenBank/DDBJ whole genome shotgun (WGS) entry which is preliminary data.</text>
</comment>
<reference evidence="8 9" key="1">
    <citation type="submission" date="2017-12" db="EMBL/GenBank/DDBJ databases">
        <title>Genome Sequence of the Amphotericin B-resistant Candida duobushaemulonii strain, B09383.</title>
        <authorList>
            <person name="Chow N.A."/>
            <person name="Gade L."/>
            <person name="Batra D."/>
            <person name="Rowe L.A."/>
            <person name="Loparev V.N."/>
            <person name="Litvintseva A.P."/>
        </authorList>
    </citation>
    <scope>NUCLEOTIDE SEQUENCE [LARGE SCALE GENOMIC DNA]</scope>
    <source>
        <strain evidence="8 9">B09383</strain>
    </source>
</reference>
<dbReference type="VEuPathDB" id="FungiDB:CXQ87_003375"/>
<evidence type="ECO:0000313" key="8">
    <source>
        <dbReference type="EMBL" id="PVH15533.1"/>
    </source>
</evidence>
<evidence type="ECO:0000256" key="6">
    <source>
        <dbReference type="SAM" id="Phobius"/>
    </source>
</evidence>
<dbReference type="Pfam" id="PF02656">
    <property type="entry name" value="DUF202"/>
    <property type="match status" value="1"/>
</dbReference>
<evidence type="ECO:0000313" key="9">
    <source>
        <dbReference type="Proteomes" id="UP000244406"/>
    </source>
</evidence>
<evidence type="ECO:0000256" key="3">
    <source>
        <dbReference type="ARBA" id="ARBA00022692"/>
    </source>
</evidence>
<dbReference type="GO" id="GO:0005886">
    <property type="term" value="C:plasma membrane"/>
    <property type="evidence" value="ECO:0007669"/>
    <property type="project" value="UniProtKB-SubCell"/>
</dbReference>
<protein>
    <recommendedName>
        <fullName evidence="7">DUF202 domain-containing protein</fullName>
    </recommendedName>
</protein>
<dbReference type="PANTHER" id="PTHR34187:SF2">
    <property type="entry name" value="DUF202 DOMAIN-CONTAINING PROTEIN"/>
    <property type="match status" value="1"/>
</dbReference>
<dbReference type="RefSeq" id="XP_025336473.1">
    <property type="nucleotide sequence ID" value="XM_025481855.1"/>
</dbReference>
<accession>A0A2V1AE48</accession>
<evidence type="ECO:0000259" key="7">
    <source>
        <dbReference type="Pfam" id="PF02656"/>
    </source>
</evidence>
<feature type="transmembrane region" description="Helical" evidence="6">
    <location>
        <begin position="81"/>
        <end position="102"/>
    </location>
</feature>
<name>A0A2V1AE48_9ASCO</name>
<proteinExistence type="predicted"/>
<dbReference type="AlphaFoldDB" id="A0A2V1AE48"/>
<keyword evidence="2" id="KW-1003">Cell membrane</keyword>
<keyword evidence="5 6" id="KW-0472">Membrane</keyword>
<keyword evidence="9" id="KW-1185">Reference proteome</keyword>
<dbReference type="PANTHER" id="PTHR34187">
    <property type="entry name" value="FGR18P"/>
    <property type="match status" value="1"/>
</dbReference>
<feature type="transmembrane region" description="Helical" evidence="6">
    <location>
        <begin position="28"/>
        <end position="49"/>
    </location>
</feature>
<feature type="transmembrane region" description="Helical" evidence="6">
    <location>
        <begin position="114"/>
        <end position="135"/>
    </location>
</feature>
<keyword evidence="3 6" id="KW-0812">Transmembrane</keyword>
<sequence length="142" mass="15666">MSGYSLRSKRLKNVKTVARDNLANERTFLAWLRTSIVCVSIGIALAQLLRFTEQECQVDIGSYTVIIEYGNSSTLSLGKPFAVVCIVLGIITLITGFVRFYYAENMLTEGYYPMSSVSALIAVAMVSIVTILYVISTAKVIF</sequence>
<evidence type="ECO:0000256" key="2">
    <source>
        <dbReference type="ARBA" id="ARBA00022475"/>
    </source>
</evidence>